<dbReference type="InterPro" id="IPR036322">
    <property type="entry name" value="WD40_repeat_dom_sf"/>
</dbReference>
<dbReference type="PANTHER" id="PTHR12848:SF16">
    <property type="entry name" value="REGULATORY-ASSOCIATED PROTEIN OF MTOR"/>
    <property type="match status" value="1"/>
</dbReference>
<dbReference type="VEuPathDB" id="GiardiaDB:GLP15_4034"/>
<keyword evidence="1" id="KW-0853">WD repeat</keyword>
<evidence type="ECO:0000256" key="2">
    <source>
        <dbReference type="ARBA" id="ARBA00022737"/>
    </source>
</evidence>
<dbReference type="GO" id="GO:0010506">
    <property type="term" value="P:regulation of autophagy"/>
    <property type="evidence" value="ECO:0007669"/>
    <property type="project" value="TreeGrafter"/>
</dbReference>
<reference evidence="5 6" key="1">
    <citation type="journal article" date="2010" name="BMC Genomics">
        <title>Genome analysis and comparative genomics of a Giardia intestinalis assemblage E isolate.</title>
        <authorList>
            <person name="Jerlstrom-Hultqvist J."/>
            <person name="Franzen O."/>
            <person name="Ankarklev J."/>
            <person name="Xu F."/>
            <person name="Nohynkova E."/>
            <person name="Andersson J.O."/>
            <person name="Svard S.G."/>
            <person name="Andersson B."/>
        </authorList>
    </citation>
    <scope>NUCLEOTIDE SEQUENCE [LARGE SCALE GENOMIC DNA]</scope>
    <source>
        <strain evidence="5 6">P15</strain>
    </source>
</reference>
<feature type="compositionally biased region" description="Polar residues" evidence="3">
    <location>
        <begin position="1736"/>
        <end position="1745"/>
    </location>
</feature>
<organism evidence="5 6">
    <name type="scientific">Giardia intestinalis (strain P15)</name>
    <name type="common">Giardia lamblia</name>
    <dbReference type="NCBI Taxonomy" id="658858"/>
    <lineage>
        <taxon>Eukaryota</taxon>
        <taxon>Metamonada</taxon>
        <taxon>Diplomonadida</taxon>
        <taxon>Hexamitidae</taxon>
        <taxon>Giardiinae</taxon>
        <taxon>Giardia</taxon>
    </lineage>
</organism>
<evidence type="ECO:0000313" key="6">
    <source>
        <dbReference type="Proteomes" id="UP000008974"/>
    </source>
</evidence>
<feature type="region of interest" description="Disordered" evidence="3">
    <location>
        <begin position="1730"/>
        <end position="1765"/>
    </location>
</feature>
<dbReference type="OrthoDB" id="10262360at2759"/>
<comment type="caution">
    <text evidence="5">The sequence shown here is derived from an EMBL/GenBank/DDBJ whole genome shotgun (WGS) entry which is preliminary data.</text>
</comment>
<dbReference type="GO" id="GO:0030674">
    <property type="term" value="F:protein-macromolecule adaptor activity"/>
    <property type="evidence" value="ECO:0007669"/>
    <property type="project" value="TreeGrafter"/>
</dbReference>
<gene>
    <name evidence="5" type="ORF">GLP15_4034</name>
</gene>
<dbReference type="Proteomes" id="UP000008974">
    <property type="component" value="Unassembled WGS sequence"/>
</dbReference>
<dbReference type="SUPFAM" id="SSF50978">
    <property type="entry name" value="WD40 repeat-like"/>
    <property type="match status" value="1"/>
</dbReference>
<feature type="domain" description="Raptor N-terminal CASPase-like" evidence="4">
    <location>
        <begin position="33"/>
        <end position="190"/>
    </location>
</feature>
<evidence type="ECO:0000313" key="5">
    <source>
        <dbReference type="EMBL" id="EFO62301.1"/>
    </source>
</evidence>
<dbReference type="STRING" id="658858.E1F5F0"/>
<dbReference type="PRINTS" id="PR01547">
    <property type="entry name" value="YEAST176DUF"/>
</dbReference>
<dbReference type="GO" id="GO:0071230">
    <property type="term" value="P:cellular response to amino acid stimulus"/>
    <property type="evidence" value="ECO:0007669"/>
    <property type="project" value="TreeGrafter"/>
</dbReference>
<dbReference type="OMA" id="WLELAIR"/>
<keyword evidence="2" id="KW-0677">Repeat</keyword>
<dbReference type="InterPro" id="IPR029347">
    <property type="entry name" value="Raptor_N"/>
</dbReference>
<accession>E1F5F0</accession>
<dbReference type="SUPFAM" id="SSF48371">
    <property type="entry name" value="ARM repeat"/>
    <property type="match status" value="1"/>
</dbReference>
<sequence>MLPNLLFASQRHSFNALSLRNMQAFSLPTSSQSPQVGTILILTAIELGTDIPITINTIYEADIDILNLPVDQIAEQTSVSFRRLYTSLLSIQRQNVVKFIIRPTLRSLRLSTNSHVSSSQRTILHYICHGLDSQSTIGSILLYDDGADTVATRQKKVQLVSVDDVLRIVGDHALLVLDCNYAGSIINTIRKLDILDNDNILVIAATSSTERLPLWLSSLNCYPADVFTQCLLNPVKMYIFSYIRKICMFTSSPCTYEQCESVYTYLQESGKREFLNSINKVLKLLCEAIAWSSLPRDTFNTIYRQDKCVSTLYTGFILAQRIMKDLRITAQSLPSLPDTTAHRFWDVFDTMFNANLSNVYTSNAKLLNLGVLTFYFEQQTIKDTKKRSLVRQDSQTSSLLTIKSLEKYRAQISTKLGANDSLDQSSIASTKPNLRGLSKTSSISSTANQSFIKKRATDPTSNLMVSFLQDQLRTFELWLLNAHPSTEVPDVLPFVIVSIKIQQLRSKALDLIVHFIDMSPWCLRATLELRLLQIVLHGIHTFQECESDQFRCILIVCKIVAANYSTIPLIINVTKRRSGSGVAANKGNIEDILCNLLLQSTTSTDMRILCLIILTCLTTDQAIVEARLRHASTVTTSLSTRETPSAESRLKVPLHPGVNPNVATVCKASSATLTNGFGFYMPQTTQGDDPHVISECCTVLRESLIQKNMLEALAILVHSASEHIKLWSLLLLSELMHNLTTTVADTKKLRSNRLSSPALHTYTKTIPTSNSMVIATSSSNLLSSLTKLFSLTFVPDQIEEVAEPLLTADELISSAHDNFKQPESVIAYGSNYGKIRDIYDILVKLFEPSMTAEIRAAAVSVVTSSLPAIDLISIVACHRVVDVFYPGDSESETWNESFLVGSDKSVNLNPPDIIINISKLCIYDISPLVRHEALCCIARIIPLYFQSFLALATDDLIIAYDMCSNAYIKIFNGFQAHQVNSIIRTTYDTLKQAMYDPVSTISIRARHIFDGVSSLALCLLLQTTPMTNDFFHINCREYLETRLSANSFTTETKILDAVKQIFNDRSMQRIRLIIQKLSLVRNLSEKQIKHILTAALRSSSTCHNQLESSHLTSVKINGVCIDTATVTSKTAEAQSLSMSQFSKNPGASQSTTTYPAGTTESAETSENSFITTSLKQRKAFNSDSSSDQSDISISDINNTLVAINTEPKDVSDVTECDIHELEFFYLKEKFLLLQQLDAVWLELAIRICMPQIMASIYNCASVILTLSRNSIRFPSICFNIEAAASVATQKVHRSMKMCPVHSLLSINDRGASYYRMHDACCPCGRSALASLPFFLRDYIISPSSTKCFDFSPQISLSLLSLDKAKDSAESPGLSIGQCSNSSRSELISSTSAHYQHSVSAILDPLQSNSMNMEEKLVRKARIFNSTEYASSPIVASQEKDSVQSPWPSLFDLKIRKLSEFDHARLRSYFHFILIYLKSCSKRKTTLKPETPETQAILQLGTILVTEILPPGVPPKEYSVLHASIYGASFNAYLPSICEGYLCAVKTNRNDVRRLSPSTPVVFTEGGLGPIASQEQEHLNALSSDKSNVLSLMSQRRKNTSYLGNNVASFTAIQKLRDRDLLKDGKSFYWDDKISNLFGCPAKLFESLAKGTENTNFAALQQLVDKLEYMHVIDHVCHFCRNAAMASPLLTYCTDTMRIWNRNNLQFPASSSRFSITRDVNPLGVRIIHNNDKANGTDKNSTTTSPLKRGTKELKSKPSNSPLKASSTSATLASHDFVQFKLQTAASPFPYLESLAYCEMSQAYFGDELMVPMEEIYFGYLTPYVCSLALHALFFDFSNYFMISLNSIEQSPILRYTQQNRTSLFTTDNNSSIIWTRNNFLMEMHNRITSTINDIDYDRLSENLSKVRFLKLSDNQVGMKSALLSQKSISSNIQPITLSSDGSFQIFPKSSSNSQGIAQELKPGEGTDSTIIKLTTESVPEGLFVMDMLPKVDSAHSIGSETIPMISLRQINASSQATPRTSFPDAESNTSCVLMTEVDLLKQLHTMYPEQRDYLSSRFSPVKKAREVRDILKRRIGDNGAFYFAEYGSSAGTRCLEKSAILKKINSISHCTGAIKSAIFHRTEAILITSNGSTCCVWNTMTGELLNKLPLDLILDIHPTSWPGGGIISGHLHTPLLALPQGSQIYNMMGWVTDNCATPESIILANMLEADAASLECPHCSILNTSRSLDYSVLKNCSPQLLKVLHRQGSASARDLDPKLLKKLFPDTDDDEDAVPIEHKLSVYFKMTELVRQQRSPYFIENRSAWLGDIVLLNQHTPHSVLAIAAADCTVRILTNYHDTSLCRHTSAFNVGTPSSEPLYSSIKLQKCPYAIAEFYRHKFNVDMSSPDTVLNHHKKQYIIARSKICNALFYERKRPDEPGSARRTGEWTYSPTLSSNIPILRGHSDLLEMHTTAPHIVTAIRGGTEVNYIDLMHESKYLTLKPAHIVENVMPLNSSILSCGVLVYGSKDYSIFDVRSNNPVMTGRMPEVINGGALYDNVLFLSTVSGRLLSKDTTTDTVLKQYSIPSSRAVNFHNTGLFSCIEDTSLTSGNIDSANILTYNVTFGHVSGVCLGEIPYKAPIQAEPQCIAFHPRAPLIAIPELSRISLWSL</sequence>
<dbReference type="InterPro" id="IPR016024">
    <property type="entry name" value="ARM-type_fold"/>
</dbReference>
<dbReference type="InterPro" id="IPR004083">
    <property type="entry name" value="Raptor"/>
</dbReference>
<dbReference type="GO" id="GO:0030307">
    <property type="term" value="P:positive regulation of cell growth"/>
    <property type="evidence" value="ECO:0007669"/>
    <property type="project" value="TreeGrafter"/>
</dbReference>
<protein>
    <recommendedName>
        <fullName evidence="4">Raptor N-terminal CASPase-like domain-containing protein</fullName>
    </recommendedName>
</protein>
<dbReference type="GO" id="GO:0031931">
    <property type="term" value="C:TORC1 complex"/>
    <property type="evidence" value="ECO:0007669"/>
    <property type="project" value="InterPro"/>
</dbReference>
<evidence type="ECO:0000256" key="1">
    <source>
        <dbReference type="ARBA" id="ARBA00022574"/>
    </source>
</evidence>
<evidence type="ECO:0000259" key="4">
    <source>
        <dbReference type="SMART" id="SM01302"/>
    </source>
</evidence>
<evidence type="ECO:0000256" key="3">
    <source>
        <dbReference type="SAM" id="MobiDB-lite"/>
    </source>
</evidence>
<dbReference type="GO" id="GO:0005737">
    <property type="term" value="C:cytoplasm"/>
    <property type="evidence" value="ECO:0007669"/>
    <property type="project" value="TreeGrafter"/>
</dbReference>
<name>E1F5F0_GIAIA</name>
<dbReference type="EMBL" id="ACVC01000186">
    <property type="protein sequence ID" value="EFO62301.1"/>
    <property type="molecule type" value="Genomic_DNA"/>
</dbReference>
<dbReference type="GO" id="GO:0031929">
    <property type="term" value="P:TOR signaling"/>
    <property type="evidence" value="ECO:0007669"/>
    <property type="project" value="InterPro"/>
</dbReference>
<dbReference type="SMART" id="SM01302">
    <property type="entry name" value="Raptor_N"/>
    <property type="match status" value="1"/>
</dbReference>
<dbReference type="Pfam" id="PF14538">
    <property type="entry name" value="Raptor_N"/>
    <property type="match status" value="1"/>
</dbReference>
<feature type="region of interest" description="Disordered" evidence="3">
    <location>
        <begin position="1137"/>
        <end position="1167"/>
    </location>
</feature>
<proteinExistence type="predicted"/>
<dbReference type="PANTHER" id="PTHR12848">
    <property type="entry name" value="REGULATORY-ASSOCIATED PROTEIN OF MTOR"/>
    <property type="match status" value="1"/>
</dbReference>
<dbReference type="GO" id="GO:0009267">
    <property type="term" value="P:cellular response to starvation"/>
    <property type="evidence" value="ECO:0007669"/>
    <property type="project" value="TreeGrafter"/>
</dbReference>